<evidence type="ECO:0000259" key="1">
    <source>
        <dbReference type="Pfam" id="PF14258"/>
    </source>
</evidence>
<reference evidence="2" key="1">
    <citation type="journal article" date="2014" name="Front. Microbiol.">
        <title>High frequency of phylogenetically diverse reductive dehalogenase-homologous genes in deep subseafloor sedimentary metagenomes.</title>
        <authorList>
            <person name="Kawai M."/>
            <person name="Futagami T."/>
            <person name="Toyoda A."/>
            <person name="Takaki Y."/>
            <person name="Nishi S."/>
            <person name="Hori S."/>
            <person name="Arai W."/>
            <person name="Tsubouchi T."/>
            <person name="Morono Y."/>
            <person name="Uchiyama I."/>
            <person name="Ito T."/>
            <person name="Fujiyama A."/>
            <person name="Inagaki F."/>
            <person name="Takami H."/>
        </authorList>
    </citation>
    <scope>NUCLEOTIDE SEQUENCE</scope>
    <source>
        <strain evidence="2">Expedition CK06-06</strain>
    </source>
</reference>
<organism evidence="2">
    <name type="scientific">marine sediment metagenome</name>
    <dbReference type="NCBI Taxonomy" id="412755"/>
    <lineage>
        <taxon>unclassified sequences</taxon>
        <taxon>metagenomes</taxon>
        <taxon>ecological metagenomes</taxon>
    </lineage>
</organism>
<sequence length="278" mass="30899">VVVLIIVISLLCISFYPSIQDFMASNTMWNGIRNFSSEFNADDIESLGELPDVAEETALVAISYLDYSNEELSNLKGFVEDGGTLLLMDDYGYGNSVLAYLGISVRFTNKPLLDPLFCYKNQWLPKITDLTPRVKENGIDVIVLNHATTLTNVEQTDIIAWSSTTSFLDINENESWDEGEPKGPLPVATEVRFGKGKLVLVSDPSIMMNSMVGRDDNYSFIKYLTTHKDEQKTILIDSAHLTKTPLDVSKTRLTGVREILSTPYPLLGIVALIFVVVS</sequence>
<dbReference type="AlphaFoldDB" id="X1SGM4"/>
<protein>
    <recommendedName>
        <fullName evidence="1">DUF4350 domain-containing protein</fullName>
    </recommendedName>
</protein>
<evidence type="ECO:0000313" key="2">
    <source>
        <dbReference type="EMBL" id="GAI92167.1"/>
    </source>
</evidence>
<accession>X1SGM4</accession>
<dbReference type="Pfam" id="PF14258">
    <property type="entry name" value="DUF4350"/>
    <property type="match status" value="1"/>
</dbReference>
<dbReference type="InterPro" id="IPR025646">
    <property type="entry name" value="DUF4350"/>
</dbReference>
<comment type="caution">
    <text evidence="2">The sequence shown here is derived from an EMBL/GenBank/DDBJ whole genome shotgun (WGS) entry which is preliminary data.</text>
</comment>
<gene>
    <name evidence="2" type="ORF">S12H4_30725</name>
</gene>
<proteinExistence type="predicted"/>
<feature type="non-terminal residue" evidence="2">
    <location>
        <position position="278"/>
    </location>
</feature>
<dbReference type="EMBL" id="BARW01017855">
    <property type="protein sequence ID" value="GAI92167.1"/>
    <property type="molecule type" value="Genomic_DNA"/>
</dbReference>
<feature type="non-terminal residue" evidence="2">
    <location>
        <position position="1"/>
    </location>
</feature>
<name>X1SGM4_9ZZZZ</name>
<feature type="domain" description="DUF4350" evidence="1">
    <location>
        <begin position="45"/>
        <end position="224"/>
    </location>
</feature>